<dbReference type="EMBL" id="BTSX01000007">
    <property type="protein sequence ID" value="GMT08072.1"/>
    <property type="molecule type" value="Genomic_DNA"/>
</dbReference>
<feature type="non-terminal residue" evidence="2">
    <location>
        <position position="1"/>
    </location>
</feature>
<gene>
    <name evidence="2" type="ORF">PENTCL1PPCAC_30246</name>
</gene>
<name>A0AAV5UNB7_9BILA</name>
<organism evidence="2 3">
    <name type="scientific">Pristionchus entomophagus</name>
    <dbReference type="NCBI Taxonomy" id="358040"/>
    <lineage>
        <taxon>Eukaryota</taxon>
        <taxon>Metazoa</taxon>
        <taxon>Ecdysozoa</taxon>
        <taxon>Nematoda</taxon>
        <taxon>Chromadorea</taxon>
        <taxon>Rhabditida</taxon>
        <taxon>Rhabditina</taxon>
        <taxon>Diplogasteromorpha</taxon>
        <taxon>Diplogasteroidea</taxon>
        <taxon>Neodiplogasteridae</taxon>
        <taxon>Pristionchus</taxon>
    </lineage>
</organism>
<evidence type="ECO:0008006" key="4">
    <source>
        <dbReference type="Google" id="ProtNLM"/>
    </source>
</evidence>
<protein>
    <recommendedName>
        <fullName evidence="4">Secreted protein</fullName>
    </recommendedName>
</protein>
<reference evidence="2" key="1">
    <citation type="submission" date="2023-10" db="EMBL/GenBank/DDBJ databases">
        <title>Genome assembly of Pristionchus species.</title>
        <authorList>
            <person name="Yoshida K."/>
            <person name="Sommer R.J."/>
        </authorList>
    </citation>
    <scope>NUCLEOTIDE SEQUENCE</scope>
    <source>
        <strain evidence="2">RS0144</strain>
    </source>
</reference>
<feature type="signal peptide" evidence="1">
    <location>
        <begin position="1"/>
        <end position="21"/>
    </location>
</feature>
<feature type="chain" id="PRO_5043865280" description="Secreted protein" evidence="1">
    <location>
        <begin position="22"/>
        <end position="72"/>
    </location>
</feature>
<evidence type="ECO:0000313" key="3">
    <source>
        <dbReference type="Proteomes" id="UP001432027"/>
    </source>
</evidence>
<proteinExistence type="predicted"/>
<dbReference type="AlphaFoldDB" id="A0AAV5UNB7"/>
<evidence type="ECO:0000313" key="2">
    <source>
        <dbReference type="EMBL" id="GMT08072.1"/>
    </source>
</evidence>
<keyword evidence="1" id="KW-0732">Signal</keyword>
<evidence type="ECO:0000256" key="1">
    <source>
        <dbReference type="SAM" id="SignalP"/>
    </source>
</evidence>
<comment type="caution">
    <text evidence="2">The sequence shown here is derived from an EMBL/GenBank/DDBJ whole genome shotgun (WGS) entry which is preliminary data.</text>
</comment>
<accession>A0AAV5UNB7</accession>
<feature type="non-terminal residue" evidence="2">
    <location>
        <position position="72"/>
    </location>
</feature>
<keyword evidence="3" id="KW-1185">Reference proteome</keyword>
<sequence length="72" mass="7912">TRQFIILLLSIVYLMAALTTAAPLASAHAVRQAIIRSATGRPRGPRSFLRIPALRRPCILNSKASRMELLIS</sequence>
<dbReference type="Proteomes" id="UP001432027">
    <property type="component" value="Unassembled WGS sequence"/>
</dbReference>